<dbReference type="Pfam" id="PF00126">
    <property type="entry name" value="HTH_1"/>
    <property type="match status" value="1"/>
</dbReference>
<gene>
    <name evidence="2" type="ORF">ACH3VR_21180</name>
</gene>
<dbReference type="InterPro" id="IPR036388">
    <property type="entry name" value="WH-like_DNA-bd_sf"/>
</dbReference>
<name>A0ABW7QDB1_9MICO</name>
<comment type="caution">
    <text evidence="2">The sequence shown here is derived from an EMBL/GenBank/DDBJ whole genome shotgun (WGS) entry which is preliminary data.</text>
</comment>
<proteinExistence type="predicted"/>
<accession>A0ABW7QDB1</accession>
<dbReference type="SUPFAM" id="SSF46785">
    <property type="entry name" value="Winged helix' DNA-binding domain"/>
    <property type="match status" value="1"/>
</dbReference>
<evidence type="ECO:0000313" key="3">
    <source>
        <dbReference type="Proteomes" id="UP001610861"/>
    </source>
</evidence>
<dbReference type="Gene3D" id="1.10.10.10">
    <property type="entry name" value="Winged helix-like DNA-binding domain superfamily/Winged helix DNA-binding domain"/>
    <property type="match status" value="1"/>
</dbReference>
<keyword evidence="3" id="KW-1185">Reference proteome</keyword>
<dbReference type="EMBL" id="JBIQWL010000013">
    <property type="protein sequence ID" value="MFH8252893.1"/>
    <property type="molecule type" value="Genomic_DNA"/>
</dbReference>
<dbReference type="Pfam" id="PF06527">
    <property type="entry name" value="TniQ"/>
    <property type="match status" value="1"/>
</dbReference>
<evidence type="ECO:0000259" key="1">
    <source>
        <dbReference type="PROSITE" id="PS50931"/>
    </source>
</evidence>
<sequence>MTTNNVLRSADVRVLPFRVRPLPDEPFDSWVEALAAANRATIAEVGCALGLIEQRHGTAVSATWWMANAWATELTDAQAGRVEQATGIPAAQFQEMTRMQFARHAIRRTRNGRISVRCAAAGTAGRFCPECLADSGGRWRMSWQFPFAFACTRHRRILVDACPSCGRHPRQVGHPLAVIPVPGQCHNRVRGAAVGPIASRCRADLTVDTDRIPASEAVLHAQRTMMRVVSTGEGRFGIYADAPQPAVRVLEDVRLLSRAARVMLNDGQVDSAVLGTELLEHLRRGGIDTSWSSSSTSAASAAGTAIAIAALGDTDRTIELLRGRLAASTSYTLSTPQVQSLIAASFGRTRRPTGFLQSAALVDVDAEERARKVPAQLWDEWTAVLAPGRMDREIAASALAAAVVFAGTRLTHAAALALLDSEAPVRQVTNVMREFGRGEHEHLALGVILRLVAYLDSHEPPIDYARRRTLDCSALLPDTQWREVCRRHNVHAGAGRRHRHARAHLFRLITGNPLRAMPEGWDAADVTLPSETRFVGHIPEKLRADLNRIGDEFLAAHGIHEPLAWTPPLAPFDIGTTVDAPGEPSWPPARPASARIDASVGADSITDRYRAGSSTYELAGLAGVSRQTVSRLLADRSTPTRRGRPPMHVVDERWLRHQYLDQRLTIGQIASLVGCTTPTISRRLRDAGIPIRPAGSASEVATLHPHPLAGASPLLRRTVNGRYPIERARRFLIAARHNSIRAAATEIGTTQSTLSKQLARLSRDAGGPLLTAGARGRPMTLTPLGARLTRELQRVLPDGSVCLEPGRTSA</sequence>
<reference evidence="2 3" key="1">
    <citation type="submission" date="2024-09" db="EMBL/GenBank/DDBJ databases">
        <authorList>
            <person name="Pan X."/>
        </authorList>
    </citation>
    <scope>NUCLEOTIDE SEQUENCE [LARGE SCALE GENOMIC DNA]</scope>
    <source>
        <strain evidence="2 3">B2969</strain>
    </source>
</reference>
<evidence type="ECO:0000313" key="2">
    <source>
        <dbReference type="EMBL" id="MFH8252893.1"/>
    </source>
</evidence>
<protein>
    <submittedName>
        <fullName evidence="2">TniQ family protein</fullName>
    </submittedName>
</protein>
<dbReference type="RefSeq" id="WP_397558321.1">
    <property type="nucleotide sequence ID" value="NZ_JBIQWL010000013.1"/>
</dbReference>
<feature type="domain" description="HTH lysR-type" evidence="1">
    <location>
        <begin position="729"/>
        <end position="782"/>
    </location>
</feature>
<dbReference type="InterPro" id="IPR036390">
    <property type="entry name" value="WH_DNA-bd_sf"/>
</dbReference>
<dbReference type="InterPro" id="IPR000847">
    <property type="entry name" value="LysR_HTH_N"/>
</dbReference>
<dbReference type="Proteomes" id="UP001610861">
    <property type="component" value="Unassembled WGS sequence"/>
</dbReference>
<organism evidence="2 3">
    <name type="scientific">Microbacterium alkaliflavum</name>
    <dbReference type="NCBI Taxonomy" id="3248839"/>
    <lineage>
        <taxon>Bacteria</taxon>
        <taxon>Bacillati</taxon>
        <taxon>Actinomycetota</taxon>
        <taxon>Actinomycetes</taxon>
        <taxon>Micrococcales</taxon>
        <taxon>Microbacteriaceae</taxon>
        <taxon>Microbacterium</taxon>
    </lineage>
</organism>
<dbReference type="PROSITE" id="PS50931">
    <property type="entry name" value="HTH_LYSR"/>
    <property type="match status" value="1"/>
</dbReference>
<dbReference type="InterPro" id="IPR009492">
    <property type="entry name" value="TniQ"/>
</dbReference>